<dbReference type="AlphaFoldDB" id="A0A918P5R9"/>
<gene>
    <name evidence="2" type="ORF">GCM10011289_28340</name>
</gene>
<name>A0A918P5R9_9NEIS</name>
<sequence>MASFNQNIIKHKIGLLKLAAELAARFNVANAARIAAKQSPIVDDVWIKNFPEHSAYNGETLVHHHLDYGPKAIPLPGTVHSKQPGWGIWHPEHSGN</sequence>
<proteinExistence type="predicted"/>
<organism evidence="2 3">
    <name type="scientific">Paludibacterium paludis</name>
    <dbReference type="NCBI Taxonomy" id="1225769"/>
    <lineage>
        <taxon>Bacteria</taxon>
        <taxon>Pseudomonadati</taxon>
        <taxon>Pseudomonadota</taxon>
        <taxon>Betaproteobacteria</taxon>
        <taxon>Neisseriales</taxon>
        <taxon>Chromobacteriaceae</taxon>
        <taxon>Paludibacterium</taxon>
    </lineage>
</organism>
<protein>
    <recommendedName>
        <fullName evidence="1">Tox-HNH-HHH domain-containing protein</fullName>
    </recommendedName>
</protein>
<accession>A0A918P5R9</accession>
<evidence type="ECO:0000313" key="3">
    <source>
        <dbReference type="Proteomes" id="UP000645257"/>
    </source>
</evidence>
<dbReference type="Proteomes" id="UP000645257">
    <property type="component" value="Unassembled WGS sequence"/>
</dbReference>
<dbReference type="Pfam" id="PF15637">
    <property type="entry name" value="Tox-HNH-HHH"/>
    <property type="match status" value="1"/>
</dbReference>
<dbReference type="InterPro" id="IPR028915">
    <property type="entry name" value="Tox-HNH-HHH_dom"/>
</dbReference>
<evidence type="ECO:0000313" key="2">
    <source>
        <dbReference type="EMBL" id="GGY22936.1"/>
    </source>
</evidence>
<dbReference type="EMBL" id="BMYX01000018">
    <property type="protein sequence ID" value="GGY22936.1"/>
    <property type="molecule type" value="Genomic_DNA"/>
</dbReference>
<comment type="caution">
    <text evidence="2">The sequence shown here is derived from an EMBL/GenBank/DDBJ whole genome shotgun (WGS) entry which is preliminary data.</text>
</comment>
<reference evidence="2" key="2">
    <citation type="submission" date="2020-09" db="EMBL/GenBank/DDBJ databases">
        <authorList>
            <person name="Sun Q."/>
            <person name="Kim S."/>
        </authorList>
    </citation>
    <scope>NUCLEOTIDE SEQUENCE</scope>
    <source>
        <strain evidence="2">KCTC 32182</strain>
    </source>
</reference>
<evidence type="ECO:0000259" key="1">
    <source>
        <dbReference type="Pfam" id="PF15637"/>
    </source>
</evidence>
<dbReference type="RefSeq" id="WP_189535452.1">
    <property type="nucleotide sequence ID" value="NZ_BMYX01000018.1"/>
</dbReference>
<keyword evidence="3" id="KW-1185">Reference proteome</keyword>
<reference evidence="2" key="1">
    <citation type="journal article" date="2014" name="Int. J. Syst. Evol. Microbiol.">
        <title>Complete genome sequence of Corynebacterium casei LMG S-19264T (=DSM 44701T), isolated from a smear-ripened cheese.</title>
        <authorList>
            <consortium name="US DOE Joint Genome Institute (JGI-PGF)"/>
            <person name="Walter F."/>
            <person name="Albersmeier A."/>
            <person name="Kalinowski J."/>
            <person name="Ruckert C."/>
        </authorList>
    </citation>
    <scope>NUCLEOTIDE SEQUENCE</scope>
    <source>
        <strain evidence="2">KCTC 32182</strain>
    </source>
</reference>
<feature type="domain" description="Tox-HNH-HHH" evidence="1">
    <location>
        <begin position="23"/>
        <end position="82"/>
    </location>
</feature>